<dbReference type="PANTHER" id="PTHR33991:SF1">
    <property type="entry name" value="DNA REPAIR PROTEIN RECO"/>
    <property type="match status" value="1"/>
</dbReference>
<comment type="caution">
    <text evidence="9">The sequence shown here is derived from an EMBL/GenBank/DDBJ whole genome shotgun (WGS) entry which is preliminary data.</text>
</comment>
<evidence type="ECO:0000259" key="8">
    <source>
        <dbReference type="Pfam" id="PF11967"/>
    </source>
</evidence>
<dbReference type="InterPro" id="IPR022572">
    <property type="entry name" value="DNA_rep/recomb_RecO_N"/>
</dbReference>
<dbReference type="GO" id="GO:0043590">
    <property type="term" value="C:bacterial nucleoid"/>
    <property type="evidence" value="ECO:0007669"/>
    <property type="project" value="TreeGrafter"/>
</dbReference>
<evidence type="ECO:0000313" key="10">
    <source>
        <dbReference type="Proteomes" id="UP000781173"/>
    </source>
</evidence>
<dbReference type="InterPro" id="IPR042242">
    <property type="entry name" value="RecO_C"/>
</dbReference>
<name>A0A952DV39_9BACT</name>
<evidence type="ECO:0000256" key="7">
    <source>
        <dbReference type="HAMAP-Rule" id="MF_00201"/>
    </source>
</evidence>
<dbReference type="Gene3D" id="1.20.1440.120">
    <property type="entry name" value="Recombination protein O, C-terminal domain"/>
    <property type="match status" value="1"/>
</dbReference>
<dbReference type="EMBL" id="JACFOF010000005">
    <property type="protein sequence ID" value="MBW7953718.1"/>
    <property type="molecule type" value="Genomic_DNA"/>
</dbReference>
<evidence type="ECO:0000256" key="6">
    <source>
        <dbReference type="ARBA" id="ARBA00033409"/>
    </source>
</evidence>
<dbReference type="AlphaFoldDB" id="A0A952DV39"/>
<reference evidence="9" key="1">
    <citation type="journal article" date="2022" name="ISME J.">
        <title>A general approach to explore prokaryotic protein glycosylation reveals the unique surface layer modulation of an anammox bacterium.</title>
        <authorList>
            <person name="Pabst M."/>
            <person name="Grouzdev D.S."/>
            <person name="Lawson C.E."/>
            <person name="Kleikamp H.B.C."/>
            <person name="de Ram C."/>
            <person name="Louwen R."/>
            <person name="Lin Y.M."/>
            <person name="Lucker S."/>
            <person name="van Loosdrecht M.C.M."/>
            <person name="Laureni M."/>
        </authorList>
    </citation>
    <scope>NUCLEOTIDE SEQUENCE</scope>
    <source>
        <strain evidence="9">BROCD043</strain>
    </source>
</reference>
<evidence type="ECO:0000256" key="1">
    <source>
        <dbReference type="ARBA" id="ARBA00007452"/>
    </source>
</evidence>
<dbReference type="GO" id="GO:0006302">
    <property type="term" value="P:double-strand break repair"/>
    <property type="evidence" value="ECO:0007669"/>
    <property type="project" value="TreeGrafter"/>
</dbReference>
<dbReference type="InterPro" id="IPR037278">
    <property type="entry name" value="ARFGAP/RecO"/>
</dbReference>
<evidence type="ECO:0000256" key="3">
    <source>
        <dbReference type="ARBA" id="ARBA00022763"/>
    </source>
</evidence>
<dbReference type="SUPFAM" id="SSF50249">
    <property type="entry name" value="Nucleic acid-binding proteins"/>
    <property type="match status" value="1"/>
</dbReference>
<evidence type="ECO:0000313" key="9">
    <source>
        <dbReference type="EMBL" id="MBW7953718.1"/>
    </source>
</evidence>
<keyword evidence="3 7" id="KW-0227">DNA damage</keyword>
<proteinExistence type="inferred from homology"/>
<dbReference type="InterPro" id="IPR003717">
    <property type="entry name" value="RecO"/>
</dbReference>
<dbReference type="PANTHER" id="PTHR33991">
    <property type="entry name" value="DNA REPAIR PROTEIN RECO"/>
    <property type="match status" value="1"/>
</dbReference>
<dbReference type="NCBIfam" id="TIGR00613">
    <property type="entry name" value="reco"/>
    <property type="match status" value="1"/>
</dbReference>
<dbReference type="HAMAP" id="MF_00201">
    <property type="entry name" value="RecO"/>
    <property type="match status" value="1"/>
</dbReference>
<keyword evidence="4 7" id="KW-0233">DNA recombination</keyword>
<accession>A0A952DV39</accession>
<gene>
    <name evidence="7 9" type="primary">recO</name>
    <name evidence="9" type="ORF">H3C67_02940</name>
</gene>
<dbReference type="Proteomes" id="UP000781173">
    <property type="component" value="Unassembled WGS sequence"/>
</dbReference>
<evidence type="ECO:0000256" key="5">
    <source>
        <dbReference type="ARBA" id="ARBA00023204"/>
    </source>
</evidence>
<keyword evidence="5 7" id="KW-0234">DNA repair</keyword>
<dbReference type="SUPFAM" id="SSF57863">
    <property type="entry name" value="ArfGap/RecO-like zinc finger"/>
    <property type="match status" value="1"/>
</dbReference>
<feature type="domain" description="DNA replication/recombination mediator RecO N-terminal" evidence="8">
    <location>
        <begin position="1"/>
        <end position="77"/>
    </location>
</feature>
<dbReference type="Pfam" id="PF11967">
    <property type="entry name" value="RecO_N"/>
    <property type="match status" value="1"/>
</dbReference>
<comment type="similarity">
    <text evidence="1 7">Belongs to the RecO family.</text>
</comment>
<sequence>MKLYKDECFVLKSSKLGDADKLVVLFSKNNGRIDAIAKGAAKILSRKAGSLDSLNKINAQFYKGKNLDTLTEITLIDDYAEIKNDLHTIADIFYLLELILSFTKYLDDSESLYEMFSKFLDIFRENSDKGSILIRSLELQLLAQLGFGPILDTCLHSGRRIVEGDKRVAASGGYVGYLLLNEIHSQNDYSTTTIPDNILKIQKFLLSNDLEDALQLRVTKIQENTLKSVHRIWLQGILEQRLKSMTFIDQINESDNARK</sequence>
<evidence type="ECO:0000256" key="4">
    <source>
        <dbReference type="ARBA" id="ARBA00023172"/>
    </source>
</evidence>
<dbReference type="GO" id="GO:0006310">
    <property type="term" value="P:DNA recombination"/>
    <property type="evidence" value="ECO:0007669"/>
    <property type="project" value="UniProtKB-UniRule"/>
</dbReference>
<evidence type="ECO:0000256" key="2">
    <source>
        <dbReference type="ARBA" id="ARBA00021310"/>
    </source>
</evidence>
<organism evidence="9 10">
    <name type="scientific">Candidatus Dojkabacteria bacterium</name>
    <dbReference type="NCBI Taxonomy" id="2099670"/>
    <lineage>
        <taxon>Bacteria</taxon>
        <taxon>Candidatus Dojkabacteria</taxon>
    </lineage>
</organism>
<protein>
    <recommendedName>
        <fullName evidence="2 7">DNA repair protein RecO</fullName>
    </recommendedName>
    <alternativeName>
        <fullName evidence="6 7">Recombination protein O</fullName>
    </alternativeName>
</protein>
<dbReference type="Gene3D" id="2.40.50.140">
    <property type="entry name" value="Nucleic acid-binding proteins"/>
    <property type="match status" value="1"/>
</dbReference>
<dbReference type="InterPro" id="IPR012340">
    <property type="entry name" value="NA-bd_OB-fold"/>
</dbReference>
<dbReference type="Pfam" id="PF02565">
    <property type="entry name" value="RecO_C"/>
    <property type="match status" value="1"/>
</dbReference>
<comment type="function">
    <text evidence="7">Involved in DNA repair and RecF pathway recombination.</text>
</comment>